<evidence type="ECO:0000256" key="8">
    <source>
        <dbReference type="ARBA" id="ARBA00023002"/>
    </source>
</evidence>
<dbReference type="PROSITE" id="PS00012">
    <property type="entry name" value="PHOSPHOPANTETHEINE"/>
    <property type="match status" value="3"/>
</dbReference>
<dbReference type="GO" id="GO:0006633">
    <property type="term" value="P:fatty acid biosynthetic process"/>
    <property type="evidence" value="ECO:0007669"/>
    <property type="project" value="InterPro"/>
</dbReference>
<evidence type="ECO:0000256" key="10">
    <source>
        <dbReference type="ARBA" id="ARBA00023268"/>
    </source>
</evidence>
<keyword evidence="5" id="KW-0808">Transferase</keyword>
<feature type="domain" description="Carrier" evidence="23">
    <location>
        <begin position="3683"/>
        <end position="3758"/>
    </location>
</feature>
<dbReference type="SUPFAM" id="SSF52777">
    <property type="entry name" value="CoA-dependent acyltransferases"/>
    <property type="match status" value="8"/>
</dbReference>
<dbReference type="SUPFAM" id="SSF47336">
    <property type="entry name" value="ACP-like"/>
    <property type="match status" value="4"/>
</dbReference>
<dbReference type="FunFam" id="3.40.47.10:FF:000042">
    <property type="entry name" value="Polyketide synthase Pks13"/>
    <property type="match status" value="1"/>
</dbReference>
<dbReference type="Pfam" id="PF00501">
    <property type="entry name" value="AMP-binding"/>
    <property type="match status" value="3"/>
</dbReference>
<dbReference type="InterPro" id="IPR020802">
    <property type="entry name" value="TesA-like"/>
</dbReference>
<dbReference type="PANTHER" id="PTHR45527">
    <property type="entry name" value="NONRIBOSOMAL PEPTIDE SYNTHETASE"/>
    <property type="match status" value="1"/>
</dbReference>
<comment type="cofactor">
    <cofactor evidence="1">
        <name>NADP(+)</name>
        <dbReference type="ChEBI" id="CHEBI:58349"/>
    </cofactor>
</comment>
<dbReference type="SUPFAM" id="SSF52151">
    <property type="entry name" value="FabD/lysophospholipase-like"/>
    <property type="match status" value="1"/>
</dbReference>
<dbReference type="Pfam" id="PF00698">
    <property type="entry name" value="Acyl_transf_1"/>
    <property type="match status" value="1"/>
</dbReference>
<dbReference type="InterPro" id="IPR010071">
    <property type="entry name" value="AA_adenyl_dom"/>
</dbReference>
<dbReference type="InterPro" id="IPR016035">
    <property type="entry name" value="Acyl_Trfase/lysoPLipase"/>
</dbReference>
<dbReference type="InterPro" id="IPR016039">
    <property type="entry name" value="Thiolase-like"/>
</dbReference>
<dbReference type="NCBIfam" id="TIGR01720">
    <property type="entry name" value="NRPS-para261"/>
    <property type="match status" value="1"/>
</dbReference>
<feature type="domain" description="Carrier" evidence="23">
    <location>
        <begin position="4699"/>
        <end position="4777"/>
    </location>
</feature>
<evidence type="ECO:0000256" key="1">
    <source>
        <dbReference type="ARBA" id="ARBA00001937"/>
    </source>
</evidence>
<dbReference type="InterPro" id="IPR018201">
    <property type="entry name" value="Ketoacyl_synth_AS"/>
</dbReference>
<dbReference type="InterPro" id="IPR020841">
    <property type="entry name" value="PKS_Beta-ketoAc_synthase_dom"/>
</dbReference>
<dbReference type="RefSeq" id="WP_006682090.1">
    <property type="nucleotide sequence ID" value="NZ_CAFB01000034.1"/>
</dbReference>
<dbReference type="Gene3D" id="3.40.50.12780">
    <property type="entry name" value="N-terminal domain of ligase-like"/>
    <property type="match status" value="1"/>
</dbReference>
<organism evidence="25 26">
    <name type="scientific">Candidatus Glomeribacter gigasporarum BEG34</name>
    <dbReference type="NCBI Taxonomy" id="1070319"/>
    <lineage>
        <taxon>Bacteria</taxon>
        <taxon>Pseudomonadati</taxon>
        <taxon>Pseudomonadota</taxon>
        <taxon>Betaproteobacteria</taxon>
        <taxon>Burkholderiales</taxon>
        <taxon>Burkholderiaceae</taxon>
        <taxon>Candidatus Glomeribacter</taxon>
    </lineage>
</organism>
<dbReference type="InterPro" id="IPR036736">
    <property type="entry name" value="ACP-like_sf"/>
</dbReference>
<dbReference type="PANTHER" id="PTHR45527:SF1">
    <property type="entry name" value="FATTY ACID SYNTHASE"/>
    <property type="match status" value="1"/>
</dbReference>
<feature type="domain" description="Carrier" evidence="23">
    <location>
        <begin position="2170"/>
        <end position="2247"/>
    </location>
</feature>
<dbReference type="FunFam" id="2.30.38.10:FF:000001">
    <property type="entry name" value="Non-ribosomal peptide synthetase PvdI"/>
    <property type="match status" value="2"/>
</dbReference>
<dbReference type="NCBIfam" id="NF003417">
    <property type="entry name" value="PRK04813.1"/>
    <property type="match status" value="3"/>
</dbReference>
<dbReference type="GO" id="GO:0044550">
    <property type="term" value="P:secondary metabolite biosynthetic process"/>
    <property type="evidence" value="ECO:0007669"/>
    <property type="project" value="TreeGrafter"/>
</dbReference>
<dbReference type="SMART" id="SM00827">
    <property type="entry name" value="PKS_AT"/>
    <property type="match status" value="1"/>
</dbReference>
<dbReference type="InterPro" id="IPR029058">
    <property type="entry name" value="AB_hydrolase_fold"/>
</dbReference>
<dbReference type="Gene3D" id="3.30.70.3290">
    <property type="match status" value="1"/>
</dbReference>
<evidence type="ECO:0000256" key="19">
    <source>
        <dbReference type="ARBA" id="ARBA00075053"/>
    </source>
</evidence>
<dbReference type="InterPro" id="IPR014043">
    <property type="entry name" value="Acyl_transferase_dom"/>
</dbReference>
<dbReference type="EMBL" id="CAFB01000034">
    <property type="protein sequence ID" value="CCD28819.1"/>
    <property type="molecule type" value="Genomic_DNA"/>
</dbReference>
<evidence type="ECO:0000256" key="12">
    <source>
        <dbReference type="ARBA" id="ARBA00050973"/>
    </source>
</evidence>
<dbReference type="SUPFAM" id="SSF53901">
    <property type="entry name" value="Thiolase-like"/>
    <property type="match status" value="1"/>
</dbReference>
<evidence type="ECO:0000313" key="26">
    <source>
        <dbReference type="Proteomes" id="UP000054051"/>
    </source>
</evidence>
<keyword evidence="26" id="KW-1185">Reference proteome</keyword>
<evidence type="ECO:0000256" key="9">
    <source>
        <dbReference type="ARBA" id="ARBA00023098"/>
    </source>
</evidence>
<dbReference type="EC" id="2.3.1.292" evidence="17"/>
<dbReference type="InterPro" id="IPR032821">
    <property type="entry name" value="PKS_assoc"/>
</dbReference>
<dbReference type="eggNOG" id="COG1020">
    <property type="taxonomic scope" value="Bacteria"/>
</dbReference>
<feature type="domain" description="Ketosynthase family 3 (KS3)" evidence="24">
    <location>
        <begin position="3788"/>
        <end position="4215"/>
    </location>
</feature>
<dbReference type="CDD" id="cd00833">
    <property type="entry name" value="PKS"/>
    <property type="match status" value="1"/>
</dbReference>
<dbReference type="CDD" id="cd05930">
    <property type="entry name" value="A_NRPS"/>
    <property type="match status" value="2"/>
</dbReference>
<dbReference type="SUPFAM" id="SSF53474">
    <property type="entry name" value="alpha/beta-Hydrolases"/>
    <property type="match status" value="1"/>
</dbReference>
<dbReference type="InterPro" id="IPR001227">
    <property type="entry name" value="Ac_transferase_dom_sf"/>
</dbReference>
<evidence type="ECO:0000256" key="3">
    <source>
        <dbReference type="ARBA" id="ARBA00022450"/>
    </source>
</evidence>
<dbReference type="STRING" id="1070319.CAGGBEG34_180129"/>
<dbReference type="InterPro" id="IPR020845">
    <property type="entry name" value="AMP-binding_CS"/>
</dbReference>
<comment type="caution">
    <text evidence="25">The sequence shown here is derived from an EMBL/GenBank/DDBJ whole genome shotgun (WGS) entry which is preliminary data.</text>
</comment>
<dbReference type="GO" id="GO:0031177">
    <property type="term" value="F:phosphopantetheine binding"/>
    <property type="evidence" value="ECO:0007669"/>
    <property type="project" value="InterPro"/>
</dbReference>
<dbReference type="FunFam" id="3.40.50.12780:FF:000012">
    <property type="entry name" value="Non-ribosomal peptide synthetase"/>
    <property type="match status" value="1"/>
</dbReference>
<dbReference type="FunFam" id="1.10.1200.10:FF:000016">
    <property type="entry name" value="Non-ribosomal peptide synthase"/>
    <property type="match status" value="1"/>
</dbReference>
<dbReference type="SMART" id="SM00824">
    <property type="entry name" value="PKS_TE"/>
    <property type="match status" value="1"/>
</dbReference>
<dbReference type="Gene3D" id="3.40.50.1820">
    <property type="entry name" value="alpha/beta hydrolase"/>
    <property type="match status" value="1"/>
</dbReference>
<dbReference type="Gene3D" id="3.40.366.10">
    <property type="entry name" value="Malonyl-Coenzyme A Acyl Carrier Protein, domain 2"/>
    <property type="match status" value="1"/>
</dbReference>
<dbReference type="Gene3D" id="3.30.300.30">
    <property type="match status" value="3"/>
</dbReference>
<comment type="function">
    <text evidence="16">Part of the PpsABCDE complex involved in the biosynthesis of the lipid core common to phthiocerols and phenolphthiocerols by successive additions of malonyl-CoA or methylmalonyl-CoA extender units. PpsA can accept as substrate the activated forms of either icosanoyl (C20), docosanoyl (C22) or lignoceroyl (C24) groups from FadD26, or a (4-hydroxyphenyl)-C17 or (4-hydroxyphenyl)-C19 fatty acyl from FadD29. PpsA initiates the biosynthesis and extends its substrate using a malonyl-CoA extender unit. The PpsB and PpsC proteins add the second and third malonyl-CoA extender units. PpsD adds an (R)-methylmalonyl unit and PpsE adds a second (R)-methylmalonyl unit. The incorporation of the methylmalonyl units results in formation of two branched methyl groups in the elongated product.</text>
</comment>
<dbReference type="FunFam" id="3.40.50.980:FF:000001">
    <property type="entry name" value="Non-ribosomal peptide synthetase"/>
    <property type="match status" value="2"/>
</dbReference>
<evidence type="ECO:0000256" key="15">
    <source>
        <dbReference type="ARBA" id="ARBA00052745"/>
    </source>
</evidence>
<dbReference type="GO" id="GO:0004315">
    <property type="term" value="F:3-oxoacyl-[acyl-carrier-protein] synthase activity"/>
    <property type="evidence" value="ECO:0007669"/>
    <property type="project" value="InterPro"/>
</dbReference>
<keyword evidence="6" id="KW-0276">Fatty acid metabolism</keyword>
<dbReference type="PROSITE" id="PS50075">
    <property type="entry name" value="CARRIER"/>
    <property type="match status" value="4"/>
</dbReference>
<accession>G2J7S4</accession>
<evidence type="ECO:0000256" key="20">
    <source>
        <dbReference type="ARBA" id="ARBA00078169"/>
    </source>
</evidence>
<dbReference type="InterPro" id="IPR001031">
    <property type="entry name" value="Thioesterase"/>
</dbReference>
<comment type="cofactor">
    <cofactor evidence="2">
        <name>pantetheine 4'-phosphate</name>
        <dbReference type="ChEBI" id="CHEBI:47942"/>
    </cofactor>
</comment>
<dbReference type="eggNOG" id="COG3321">
    <property type="taxonomic scope" value="Bacteria"/>
</dbReference>
<comment type="catalytic activity">
    <reaction evidence="14">
        <text>docosanoyl-[(phenol)carboxyphthiodiolenone synthase] + 2 (S)-methylmalonyl-CoA + 3 malonyl-CoA + 5 NADPH + 10 H(+) = C34-carboxyphthiodiolenone-[(phenol)carboxyphthiodiolenone synthase] + 5 CO2 + 5 NADP(+) + 5 CoA + 2 H2O</text>
        <dbReference type="Rhea" id="RHEA:57752"/>
        <dbReference type="Rhea" id="RHEA-COMP:14987"/>
        <dbReference type="Rhea" id="RHEA-COMP:14988"/>
        <dbReference type="ChEBI" id="CHEBI:15377"/>
        <dbReference type="ChEBI" id="CHEBI:15378"/>
        <dbReference type="ChEBI" id="CHEBI:16526"/>
        <dbReference type="ChEBI" id="CHEBI:57287"/>
        <dbReference type="ChEBI" id="CHEBI:57327"/>
        <dbReference type="ChEBI" id="CHEBI:57384"/>
        <dbReference type="ChEBI" id="CHEBI:57783"/>
        <dbReference type="ChEBI" id="CHEBI:58349"/>
        <dbReference type="ChEBI" id="CHEBI:142237"/>
        <dbReference type="ChEBI" id="CHEBI:142238"/>
        <dbReference type="EC" id="2.3.1.292"/>
    </reaction>
</comment>
<evidence type="ECO:0000256" key="22">
    <source>
        <dbReference type="SAM" id="MobiDB-lite"/>
    </source>
</evidence>
<evidence type="ECO:0000256" key="17">
    <source>
        <dbReference type="ARBA" id="ARBA00066974"/>
    </source>
</evidence>
<proteinExistence type="inferred from homology"/>
<dbReference type="Gene3D" id="3.40.47.10">
    <property type="match status" value="1"/>
</dbReference>
<dbReference type="NCBIfam" id="TIGR01733">
    <property type="entry name" value="AA-adenyl-dom"/>
    <property type="match status" value="3"/>
</dbReference>
<evidence type="ECO:0000256" key="2">
    <source>
        <dbReference type="ARBA" id="ARBA00001957"/>
    </source>
</evidence>
<gene>
    <name evidence="25" type="ORF">CAGGBEG34_180129</name>
</gene>
<dbReference type="InterPro" id="IPR023213">
    <property type="entry name" value="CAT-like_dom_sf"/>
</dbReference>
<dbReference type="Gene3D" id="3.30.559.10">
    <property type="entry name" value="Chloramphenicol acetyltransferase-like domain"/>
    <property type="match status" value="4"/>
</dbReference>
<dbReference type="InterPro" id="IPR020806">
    <property type="entry name" value="PKS_PP-bd"/>
</dbReference>
<sequence>MKANGIHIWKNDQGRLAFSFNQAQGFPEPLKAALKQQKAALLEILSCNRVHSEEKFRALAFYKLPAPYRDTALSPIQKGIYLQSKLDAEGYTYTIPLLFRLKQGNAELLKKALRHVLMEHPILRIRVDEHFRYRLLDSSSIPIRECEISIDDVKAICEQSARTLFNLDGGALIAPEVLRLKGQDELLLNLSHHHVLTDAYSAGLLQSEILSAYTELCQHKKSEHPIDLARAVDYLDYIAYQYYELQTERYQQAIAHLSQQLDCAEKLQLRHVSAHTHKQGCGRFEFNLDTDIHKTLKQLALVHQTSVYAILLGGLYQVLSLYAGGQRDFPIGLTVSNRPSELNRAIGPFINTLPLIPDWRPTDRFIRNIQRIHQDVMYLNEHHQINLNLLTERLKRSHADIVDLMQVVLTLHNFKAENKHSTLMLEPIPVSEAAEKFGISLIAQETPDTLRFTVSHSNARYPEWYVKALMDTFTALLATLDSHTLDQPTFQLKVLNQKSYQKTVQEWNRTERDFWKNSTLHSLFEAQAEKTPDRIAVIYDDRRLSYRALNESANRLAHYLRCVHKFGADNLVGLCLDRSEQVLIAILGVLKAGAAYVPIEPSYPAARIRYIVEDANLSLLLVNEAPLEKLADYLSIKQVFVDSKAFQETLSLYPSSNPEQITSPTHLAYVIYTSGTTGHPKGVLIEHRSAAARIQWINELCPLQAEDRILQKTSYAFDVSVWELLWPIQHGGCLVFAKPNGHKDAHYLIDLIRRESITILSFVPSMLSAFTEALQAQVLTHDRPLPSLKHLFCGGEALKWGQAKKWHDLLPHTKLHNLYGPTEVTMHALYYAVSNINDETICIGTPIANTTAYILDPHLNPLPIGAPGEIHIGGIGLARGYLNQPELTKERFIPNPFQTAEEKAQGQNARLYKTGDLGRWLPEGNIEFLGRNDFQVKLRGYRIELGEIEQALSTCEGIQNSVVLLKTPKEENGTAQPYLIGYYVSPEPLNETWLFEHLQARLPETMIPSRLVHLAQLPLTPNGKLDRQALPDPGFVRDHTRRVAPRTALESQLCALWGEVLGISHAQIGIQDDFFRLGGDSILSIQLVSRMRRQLNLELSVQDVFRHKTIERLHEQVLKPLLHHKTQSLGLQRKQGKLDDEMSLTKVQQKAGEYTKEDFAEVAHEGGLSGLPLVAGKQQLYDWFEMTEIQKAYLIGRLGSYEIGNISNHVYCEYYYKTPLNVEKLEDTLNTLISKFEVLRTVYSLEKLKQRFLKSEEVSAYRVRVNDYSQWMLSDSRLQSVRERLSHKVYDPQRFPLFTFEVSHFKDICVLHVGVDLILLDVQSRLSFLSLIDRLYRQPRDTIPIPSITFKDYQDYCQHLKHSTWYAKNRTYWQERIPQLPLRPRLTSKTEPETIEHPTFAEHTLYIGKTTWAQFKAQARRYGSSYSSVLLGLYGHVLSYFSGHSEFLITLTLFNRYAIHPEVNTLWGDFTSTTLFHYMDFGKDLLKTLKRTHQVMWEDIHHALYPGMRVQRELGKRHKLDVQQAVSPIVFTGLVGGRLDGKRDETPYLEDTEILKKRYWCGQTSQAWIDLQAVEVGSRFMSKWLYVEQLFDSAYIETLNTLYCRFITTLAEQDWETAALSIPYLPPLDQALIEAANAHTQPLSSDTLHSRYQKVLADKTLQQHIAVIDAATGKAYTHGTLQQDSTQLAQILLDQNPPAASPPLIGILSEKGYNQVLAVLAILKSGHAYLPLSIDWPLGRLDEVLTQGQVKLVLISQAQYGREAIRNALSQKYTLRVIETSQADPVPRAATLPEVKADDIAYVIFTSGSTGKPKGVTISHRSALNTIDAVNRRFQITKADKILAVSDLSFDLSVYDLLGLLVAGGTIVFPEPSRSKDPASWVSLIQQHQITLWNSVPQLAALLIDAVTQSPLSQKEAIALASLRLFLLSGDWIPSGLPARLKAQCPEAVLMSLGGATEGSIWSVWYEMDPAKVEGRIPYGVAMPNQQLFVLNPAGEHCPVGVQGEIHIGGLGPARDYWGAPDLTEARFIFYPQLGRLYKTGDLGRFLPDGNIEFLGRNDFQVKLRGHRIELGEIEHTLSTYEGVQNSVVLLKNSKAESGTTQPYLVGYYVSPEPLEETCLFAHLQAKLPEYMVPSRLVHLTELPLTPNGKLDRQALPDPGFVGDRTRQVAPRTELEKQLCALWGEVLDISHAQIGIQDDFFRLGGESILAIQLLSRVRQSLGITLSVQDIFTHRTLESLHAQVLSQIRQRSDQPALQTEQGILEGEAPLLPIQQWFFHHAFPKAHHWNQSFLIRTPPLDLPKLRTALEQLILHHDGFRLRYRQDAAGCVKQHYEPRALPETLKVLDVTSLGAPEGSPVFTSKLHGILTQWQSHFNLSQGPLYEVTYLHGFSDGSSRIWFALHHLIVDAVSWRLITEDLRTLYAQKPLNPKGSSYRQWGQALLHYADTHAEESAYWKAQLADYDAQQNPLQQWIIQQSTPFEASFQLDRARTRQLLKEAHRAYYTQINDLLLAALSQALTALTGHKVHHIVLEGHGRDMLDSTLDVTHTLGWFTTLYPVRLEAQNTLNDSIKTIKEHLRKIPNKGVGYGAVMGCEPSVLPNISFNYLGQLGLESQGPDAWTISFEASGTAMPPENALWYDLNLFGSVRAGQLEFTVSGRLKRDAIQTLAKLFKQQLETLIQETVHAPRSYLTPSDIEDLLSVRELDRLQENSEIEGVYLANSLQQGFIYHALRQGEADETYRVQSVWHYHVPIDAHGLKEAWRLAQEKFSSLRLRFAWTEALVQIVEKTAHLNWQMVDLSQSSDAARRQAIEQLKRQDRKKPYQLDQGNLFRITLVKQRDDLYTCIFNAHHALSDGWSAPILLGFVHETYLELINGETIDLKPDTAFEAAQIYLQAHAQDTQAYWTKALSQLENHTDLSGLLRLEARGVKTTRYTQVQQQAEQRFSVQGDMFRRLKGLGQNAGLTLNAIVQYAWHKTLSVYGGSPQTVVGTVISGRTLPIAGIETSVGLYINTLPLVVHHGATQSLREAILSVQHTLQEMQARSGTPLASLHQGSERLFDNLLIYENMPRRCQEDWQTQLKLHFEASWEKRDYPLALGVTEYPDRLDFKLDYASELFESSSIKALLSTVHALLAQIVEAPEQRLSQLCYLDKKQYQRMVYDWNLCKAACPGAKTFHQVFETQAARYPGKPALIVGDRRLSYQQLNARANQLAHYLLKTGSVSPETRIALCLERNAHLLIGLLAILKAGCAYVPLDPAYPEARIAHILKDSGAQLVLTQSACQAALRVAAPTLNLTVLDSLALQASLSRHSHHNPDVSTCTTHLAYVIYTSGTTGLPKGVMVEHAAFLETLEALRQQYFPGRKGLGTCSLTHVVFDIFALEYSLPWLTGGTLTLGDPLFDRLDCSSYDFMQITPSLCEVKLEQLTHTEHTMLLIGGEPLGSALLGQAVCRFNRVINLYGPTETTVWSTSKSYNSTTGASSLLVSIGKPLLNETVYILDPYLNPLPIGAPGEIHIGGIGLARGYLNQPELTQERFIPNPFQTEEEKQRDQNARLYKTGDLGRFLPDGNIEFLGRNDFQVKLRGHRIELGEIEHALSTCEGVQNSVVLLKTPKAENGPDQPYLVGYYVSPEPLDETQLLQHLQAQLPENMIPSRLMHLTELPLTLNGKLDRGALPDPGFSSAAHYKAPQTAYEKTLAAIWKQVLKQEQVGIHDNFFDLGGNSLLLIQMHSQLLKALHIKLNIMEVFKHPTIARLAQFLASHDSTQVQEKASEGKDKNLGEKPAPIQGAGRPSSAIAIIGMAGRFPGAENLDEFWTNLKAGKAAIQFYTKEELQAAGISPTLLEDPHYVRAQSALSDIQSFDAAFFGYSPREAEIMDPQHRLLMECAWHALEDAGCDPENGAEAIGLYAGTGRNRYLAEHVTPHQPAADLASQYQAMIHNQADYLCTKIAYKLNLKGPAITVQTACSTSLVAVHQACLALTAGDCDMALAGGVSLGQLEKQGYLYQPGMVFSPDGTCRAFDASAQGTIEGQGAGLVLLKPLEQALAAGDPIHAVICASAINNDGTRKIGFTAPSAEKQAAVIRQTQKKAGIQADTIGYIEAHGTGTPLGDPIEIEGLTQAFSQTTHRSQFCAIGSVKTNIGHLDAAAGIAGLIKAILCLKHKTLVPSLHYQSPNPKINFKSSPFYVNTHLKPWASEQTPRRAGVSAFGIGGTNAHILLEEALPVTEAPNTVCSRPGQLVNLSANSLPALSSQARQLRQHLEQHPAIPLEHLAYTLHTGRRRFRYGRSWVVPTVQALHAALDQADSAPSMECLQPRPVVFLFPGQGAQYPGMGAALYASEPRFKAHLDRCLSQLKPHLPATLSEDDILSRTEAVHQTQLTQPALFILEYALARTLMDWDIQPAAMLGHSLGEYVAACLSGVFTLEEGLALIAERGRLLQRTQKAQMLAVPLSQQETARYLEGSALDLAVVNHETSCVVSGPVSQIEPFARKLAQIGIPSTTLKVSRAFHSRSIDCVLPEFRQALQSVKLSHPQRPFISNVSGHWVDAAEVANTDYWLKHTRNPVLFAQGLDCLLTAEGLENSLLVELGPSQVLTGLVRRHPRCKAERVLPLMRRERDQESDSLFLLKVLGRLWAAGVDIDWSSFYQYMPKRRIPLPVYPFEKTAYWLPSARATAQSRIGDRPVQAETVHTYVVPEPEPLKETPSPATDDISQTVKMAWQRVLGVPAHSPDEDFFESGGDSLAAVQLASQIQKQLGFSVSLMRLKKPTVHEMINALWKRRMQDKPAGIPNHRRVIILQQGLALRQTPLVLIHPIGGDIYFYRYLVNDLPESLPVYAVRSPMLDGGKPFKSIEAMAEAYLQALEAAQLAPPYALGGASFGGIVAWQMAQVLASKGHTPPLLVLIDSPAYGHLPPPMSDEAILAYLVKYNLERLQISPETLQAQGSLQAQLHYLADQAKDPEWTELLSPDFLSVFIRTWQAHGVLMHQYKPLPYAGPVVFFSHTERIAEFPTEQHRHWRVLTKGDFRHFQIPGNHISMNAKPNAGVIAQHLKTIMSCLEILSHEYKH</sequence>
<dbReference type="GO" id="GO:0016491">
    <property type="term" value="F:oxidoreductase activity"/>
    <property type="evidence" value="ECO:0007669"/>
    <property type="project" value="UniProtKB-KW"/>
</dbReference>
<dbReference type="Pfam" id="PF02801">
    <property type="entry name" value="Ketoacyl-synt_C"/>
    <property type="match status" value="1"/>
</dbReference>
<dbReference type="Gene3D" id="3.30.559.30">
    <property type="entry name" value="Nonribosomal peptide synthetase, condensation domain"/>
    <property type="match status" value="4"/>
</dbReference>
<evidence type="ECO:0000313" key="25">
    <source>
        <dbReference type="EMBL" id="CCD28819.1"/>
    </source>
</evidence>
<comment type="catalytic activity">
    <reaction evidence="15">
        <text>icosanoyl-[(phenol)carboxyphthiodiolenone synthase] + 2 (S)-methylmalonyl-CoA + 3 malonyl-CoA + 5 NADPH + 10 H(+) = C32-carboxyphthiodiolenone-[(phenol)carboxyphthiodiolenone synthase] + 5 CO2 + 5 NADP(+) + 5 CoA + 2 H2O</text>
        <dbReference type="Rhea" id="RHEA:57748"/>
        <dbReference type="Rhea" id="RHEA-COMP:14985"/>
        <dbReference type="Rhea" id="RHEA-COMP:14986"/>
        <dbReference type="ChEBI" id="CHEBI:15377"/>
        <dbReference type="ChEBI" id="CHEBI:15378"/>
        <dbReference type="ChEBI" id="CHEBI:16526"/>
        <dbReference type="ChEBI" id="CHEBI:57287"/>
        <dbReference type="ChEBI" id="CHEBI:57327"/>
        <dbReference type="ChEBI" id="CHEBI:57384"/>
        <dbReference type="ChEBI" id="CHEBI:57783"/>
        <dbReference type="ChEBI" id="CHEBI:58349"/>
        <dbReference type="ChEBI" id="CHEBI:87848"/>
        <dbReference type="ChEBI" id="CHEBI:142236"/>
        <dbReference type="EC" id="2.3.1.292"/>
    </reaction>
</comment>
<evidence type="ECO:0000259" key="24">
    <source>
        <dbReference type="PROSITE" id="PS52004"/>
    </source>
</evidence>
<evidence type="ECO:0000256" key="16">
    <source>
        <dbReference type="ARBA" id="ARBA00058455"/>
    </source>
</evidence>
<keyword evidence="7" id="KW-0521">NADP</keyword>
<dbReference type="InterPro" id="IPR000873">
    <property type="entry name" value="AMP-dep_synth/lig_dom"/>
</dbReference>
<dbReference type="Pfam" id="PF00668">
    <property type="entry name" value="Condensation"/>
    <property type="match status" value="4"/>
</dbReference>
<evidence type="ECO:0000256" key="21">
    <source>
        <dbReference type="ARBA" id="ARBA00084020"/>
    </source>
</evidence>
<dbReference type="InterPro" id="IPR001242">
    <property type="entry name" value="Condensation_dom"/>
</dbReference>
<dbReference type="InterPro" id="IPR010060">
    <property type="entry name" value="NRPS_synth"/>
</dbReference>
<dbReference type="SUPFAM" id="SSF55048">
    <property type="entry name" value="Probable ACP-binding domain of malonyl-CoA ACP transacylase"/>
    <property type="match status" value="1"/>
</dbReference>
<reference evidence="25 26" key="1">
    <citation type="submission" date="2011-08" db="EMBL/GenBank/DDBJ databases">
        <title>The genome of the obligate endobacterium of an arbuscular mycorrhizal fungus reveals an interphylum network of nutritional interactions.</title>
        <authorList>
            <person name="Ghignone S."/>
            <person name="Salvioli A."/>
            <person name="Anca I."/>
            <person name="Lumini E."/>
            <person name="Ortu G."/>
            <person name="Petiti L."/>
            <person name="Cruveiller S."/>
            <person name="Bianciotto V."/>
            <person name="Piffanelli P."/>
            <person name="Lanfranco L."/>
            <person name="Bonfante P."/>
        </authorList>
    </citation>
    <scope>NUCLEOTIDE SEQUENCE [LARGE SCALE GENOMIC DNA]</scope>
    <source>
        <strain evidence="25 26">BEG34</strain>
    </source>
</reference>
<dbReference type="Gene3D" id="3.40.50.980">
    <property type="match status" value="4"/>
</dbReference>
<dbReference type="Pfam" id="PF00550">
    <property type="entry name" value="PP-binding"/>
    <property type="match status" value="4"/>
</dbReference>
<evidence type="ECO:0000256" key="6">
    <source>
        <dbReference type="ARBA" id="ARBA00022832"/>
    </source>
</evidence>
<dbReference type="Gene3D" id="1.10.1200.10">
    <property type="entry name" value="ACP-like"/>
    <property type="match status" value="4"/>
</dbReference>
<evidence type="ECO:0000256" key="14">
    <source>
        <dbReference type="ARBA" id="ARBA00052119"/>
    </source>
</evidence>
<dbReference type="InterPro" id="IPR045851">
    <property type="entry name" value="AMP-bd_C_sf"/>
</dbReference>
<dbReference type="Proteomes" id="UP000054051">
    <property type="component" value="Unassembled WGS sequence"/>
</dbReference>
<keyword evidence="8" id="KW-0560">Oxidoreductase</keyword>
<evidence type="ECO:0000259" key="23">
    <source>
        <dbReference type="PROSITE" id="PS50075"/>
    </source>
</evidence>
<evidence type="ECO:0000256" key="18">
    <source>
        <dbReference type="ARBA" id="ARBA00073623"/>
    </source>
</evidence>
<dbReference type="Pfam" id="PF16197">
    <property type="entry name" value="KAsynt_C_assoc"/>
    <property type="match status" value="1"/>
</dbReference>
<dbReference type="GO" id="GO:0043041">
    <property type="term" value="P:amino acid activation for nonribosomal peptide biosynthetic process"/>
    <property type="evidence" value="ECO:0007669"/>
    <property type="project" value="TreeGrafter"/>
</dbReference>
<feature type="domain" description="Carrier" evidence="23">
    <location>
        <begin position="1044"/>
        <end position="1121"/>
    </location>
</feature>
<evidence type="ECO:0000256" key="4">
    <source>
        <dbReference type="ARBA" id="ARBA00022553"/>
    </source>
</evidence>
<dbReference type="SUPFAM" id="SSF56801">
    <property type="entry name" value="Acetyl-CoA synthetase-like"/>
    <property type="match status" value="3"/>
</dbReference>
<keyword evidence="4" id="KW-0597">Phosphoprotein</keyword>
<feature type="compositionally biased region" description="Basic and acidic residues" evidence="22">
    <location>
        <begin position="3765"/>
        <end position="3775"/>
    </location>
</feature>
<comment type="catalytic activity">
    <reaction evidence="12">
        <text>17-(4-hydroxyphenyl)heptadecanoyl-[(phenol)carboxyphthiodiolenone synthase] + 2 (S)-methylmalonyl-CoA + 3 malonyl-CoA + 5 NADPH + 10 H(+) = C35-(phenol)carboxyphthiodiolenone-[(phenol)carboxyphthiodiolenone synthase] + 5 CO2 + 5 NADP(+) + 5 CoA + 2 H2O</text>
        <dbReference type="Rhea" id="RHEA:57756"/>
        <dbReference type="Rhea" id="RHEA-COMP:14272"/>
        <dbReference type="Rhea" id="RHEA-COMP:14989"/>
        <dbReference type="ChEBI" id="CHEBI:15377"/>
        <dbReference type="ChEBI" id="CHEBI:15378"/>
        <dbReference type="ChEBI" id="CHEBI:16526"/>
        <dbReference type="ChEBI" id="CHEBI:57287"/>
        <dbReference type="ChEBI" id="CHEBI:57327"/>
        <dbReference type="ChEBI" id="CHEBI:57384"/>
        <dbReference type="ChEBI" id="CHEBI:57783"/>
        <dbReference type="ChEBI" id="CHEBI:58349"/>
        <dbReference type="ChEBI" id="CHEBI:133300"/>
        <dbReference type="ChEBI" id="CHEBI:142259"/>
        <dbReference type="EC" id="2.3.1.292"/>
    </reaction>
</comment>
<dbReference type="Gene3D" id="2.30.38.10">
    <property type="entry name" value="Luciferase, Domain 3"/>
    <property type="match status" value="2"/>
</dbReference>
<dbReference type="OrthoDB" id="6297021at2"/>
<dbReference type="GO" id="GO:0034081">
    <property type="term" value="C:polyketide synthase complex"/>
    <property type="evidence" value="ECO:0007669"/>
    <property type="project" value="UniProtKB-ARBA"/>
</dbReference>
<evidence type="ECO:0000256" key="13">
    <source>
        <dbReference type="ARBA" id="ARBA00051971"/>
    </source>
</evidence>
<dbReference type="Pfam" id="PF00109">
    <property type="entry name" value="ketoacyl-synt"/>
    <property type="match status" value="1"/>
</dbReference>
<dbReference type="PROSITE" id="PS00455">
    <property type="entry name" value="AMP_BINDING"/>
    <property type="match status" value="3"/>
</dbReference>
<evidence type="ECO:0000256" key="7">
    <source>
        <dbReference type="ARBA" id="ARBA00022857"/>
    </source>
</evidence>
<keyword evidence="9" id="KW-0443">Lipid metabolism</keyword>
<dbReference type="InterPro" id="IPR006162">
    <property type="entry name" value="Ppantetheine_attach_site"/>
</dbReference>
<dbReference type="Pfam" id="PF00975">
    <property type="entry name" value="Thioesterase"/>
    <property type="match status" value="1"/>
</dbReference>
<dbReference type="InterPro" id="IPR014031">
    <property type="entry name" value="Ketoacyl_synth_C"/>
</dbReference>
<dbReference type="Gene3D" id="3.30.70.250">
    <property type="entry name" value="Malonyl-CoA ACP transacylase, ACP-binding"/>
    <property type="match status" value="1"/>
</dbReference>
<dbReference type="PROSITE" id="PS52004">
    <property type="entry name" value="KS3_2"/>
    <property type="match status" value="1"/>
</dbReference>
<keyword evidence="10" id="KW-0511">Multifunctional enzyme</keyword>
<comment type="similarity">
    <text evidence="11">In the C-terminal section; belongs to the NRP synthetase family.</text>
</comment>
<comment type="catalytic activity">
    <reaction evidence="13">
        <text>19-(4-hydroxyphenyl)nonadecanoyl-[(phenol)carboxyphthiodiolenone synthase] + 2 (S)-methylmalonyl-CoA + 3 malonyl-CoA + 5 NADPH + 10 H(+) = C37-(phenol)carboxyphthiodiolenone-[(phenol)carboxyphthiodiolenone synthase] + 5 CO2 + 5 NADP(+) + 5 CoA + 2 H2O</text>
        <dbReference type="Rhea" id="RHEA:57760"/>
        <dbReference type="Rhea" id="RHEA-COMP:14273"/>
        <dbReference type="Rhea" id="RHEA-COMP:14990"/>
        <dbReference type="ChEBI" id="CHEBI:15377"/>
        <dbReference type="ChEBI" id="CHEBI:15378"/>
        <dbReference type="ChEBI" id="CHEBI:16526"/>
        <dbReference type="ChEBI" id="CHEBI:57287"/>
        <dbReference type="ChEBI" id="CHEBI:57327"/>
        <dbReference type="ChEBI" id="CHEBI:57384"/>
        <dbReference type="ChEBI" id="CHEBI:57783"/>
        <dbReference type="ChEBI" id="CHEBI:58349"/>
        <dbReference type="ChEBI" id="CHEBI:133301"/>
        <dbReference type="ChEBI" id="CHEBI:142260"/>
        <dbReference type="EC" id="2.3.1.292"/>
    </reaction>
</comment>
<dbReference type="PROSITE" id="PS00606">
    <property type="entry name" value="KS3_1"/>
    <property type="match status" value="1"/>
</dbReference>
<dbReference type="FunFam" id="1.10.1200.10:FF:000005">
    <property type="entry name" value="Nonribosomal peptide synthetase 1"/>
    <property type="match status" value="2"/>
</dbReference>
<feature type="region of interest" description="Disordered" evidence="22">
    <location>
        <begin position="3761"/>
        <end position="3786"/>
    </location>
</feature>
<keyword evidence="3" id="KW-0596">Phosphopantetheine</keyword>
<dbReference type="InterPro" id="IPR042099">
    <property type="entry name" value="ANL_N_sf"/>
</dbReference>
<evidence type="ECO:0000256" key="11">
    <source>
        <dbReference type="ARBA" id="ARBA00029443"/>
    </source>
</evidence>
<dbReference type="InterPro" id="IPR009081">
    <property type="entry name" value="PP-bd_ACP"/>
</dbReference>
<dbReference type="InterPro" id="IPR016036">
    <property type="entry name" value="Malonyl_transacylase_ACP-bd"/>
</dbReference>
<name>G2J7S4_9BURK</name>
<dbReference type="SMART" id="SM00823">
    <property type="entry name" value="PKS_PP"/>
    <property type="match status" value="4"/>
</dbReference>
<dbReference type="SMART" id="SM00825">
    <property type="entry name" value="PKS_KS"/>
    <property type="match status" value="1"/>
</dbReference>
<evidence type="ECO:0000256" key="5">
    <source>
        <dbReference type="ARBA" id="ARBA00022679"/>
    </source>
</evidence>
<protein>
    <recommendedName>
        <fullName evidence="18">Phenolphthiocerol/phthiocerol polyketide synthase subunit E</fullName>
        <ecNumber evidence="17">2.3.1.292</ecNumber>
    </recommendedName>
    <alternativeName>
        <fullName evidence="20">(Phenol)carboxyphthiodiolenone synthase subunit E</fullName>
    </alternativeName>
    <alternativeName>
        <fullName evidence="21">Beta-ketoacyl-acyl-carrier-protein synthase I</fullName>
    </alternativeName>
    <alternativeName>
        <fullName evidence="19">Phthiocerol synthesis polyketide synthase type I PpsE</fullName>
    </alternativeName>
</protein>
<dbReference type="InterPro" id="IPR014030">
    <property type="entry name" value="Ketoacyl_synth_N"/>
</dbReference>